<feature type="region of interest" description="Disordered" evidence="1">
    <location>
        <begin position="413"/>
        <end position="434"/>
    </location>
</feature>
<feature type="region of interest" description="Disordered" evidence="1">
    <location>
        <begin position="203"/>
        <end position="222"/>
    </location>
</feature>
<gene>
    <name evidence="2" type="ORF">FRX48_06332</name>
</gene>
<sequence>MPTFYTRLMDAAPMPQSYTISSFPYRFLLFLSNYLYYPHPWAEIKSLLSGSALLLLIQSLLLETTTVTRPVQRYPPHATVSRAPFTLDRLDAHHEFSNKVLVLAALGLGCAVAQPAGSLHRHLHMHKKALADVNWSAQSNYINIDWTTVNYGASSTADTPAVATTTASSTIVAAGGVQYKGSKAASSVPTSAAASSASAASSSVASPSASTSSATSSSGTGYGSPSVIYQPTGCPATGFGASKRAVSSRNVDTYVGNVGSPYGCNMKLVSSADGYTYTNTYRNNNQAPITIIIWNKSGDQSKGQGPNAGQSSLPTLGFTLAAGASQTVAFDENSQVAWSRDCTRRSDDNAPDCTWGEGDFGNVSNGGWSGYDVSSIQNSAGNNEAMCITSIAKNGGLESSNLENNWVAANQANQGAGGSIPPEANPVRLTTTFG</sequence>
<dbReference type="EMBL" id="VXIT01000010">
    <property type="protein sequence ID" value="KAA6409720.1"/>
    <property type="molecule type" value="Genomic_DNA"/>
</dbReference>
<protein>
    <recommendedName>
        <fullName evidence="4">Allergen Asp f 4</fullName>
    </recommendedName>
</protein>
<proteinExistence type="predicted"/>
<dbReference type="PANTHER" id="PTHR42039:SF1">
    <property type="entry name" value="PUTATIVE (AFU_ORTHOLOGUE AFUA_3G02940)-RELATED"/>
    <property type="match status" value="1"/>
</dbReference>
<evidence type="ECO:0000313" key="3">
    <source>
        <dbReference type="Proteomes" id="UP000324767"/>
    </source>
</evidence>
<dbReference type="InterPro" id="IPR038903">
    <property type="entry name" value="Allergen_Asp_f_4"/>
</dbReference>
<dbReference type="GO" id="GO:0019863">
    <property type="term" value="F:IgE binding"/>
    <property type="evidence" value="ECO:0007669"/>
    <property type="project" value="InterPro"/>
</dbReference>
<organism evidence="2 3">
    <name type="scientific">Lasallia pustulata</name>
    <dbReference type="NCBI Taxonomy" id="136370"/>
    <lineage>
        <taxon>Eukaryota</taxon>
        <taxon>Fungi</taxon>
        <taxon>Dikarya</taxon>
        <taxon>Ascomycota</taxon>
        <taxon>Pezizomycotina</taxon>
        <taxon>Lecanoromycetes</taxon>
        <taxon>OSLEUM clade</taxon>
        <taxon>Umbilicariomycetidae</taxon>
        <taxon>Umbilicariales</taxon>
        <taxon>Umbilicariaceae</taxon>
        <taxon>Lasallia</taxon>
    </lineage>
</organism>
<evidence type="ECO:0000313" key="2">
    <source>
        <dbReference type="EMBL" id="KAA6409720.1"/>
    </source>
</evidence>
<evidence type="ECO:0008006" key="4">
    <source>
        <dbReference type="Google" id="ProtNLM"/>
    </source>
</evidence>
<accession>A0A5M8PKY5</accession>
<dbReference type="PANTHER" id="PTHR42039">
    <property type="entry name" value="PUTATIVE (AFU_ORTHOLOGUE AFUA_3G02940)-RELATED"/>
    <property type="match status" value="1"/>
</dbReference>
<dbReference type="OrthoDB" id="118256at2759"/>
<dbReference type="Proteomes" id="UP000324767">
    <property type="component" value="Unassembled WGS sequence"/>
</dbReference>
<comment type="caution">
    <text evidence="2">The sequence shown here is derived from an EMBL/GenBank/DDBJ whole genome shotgun (WGS) entry which is preliminary data.</text>
</comment>
<reference evidence="2 3" key="1">
    <citation type="submission" date="2019-09" db="EMBL/GenBank/DDBJ databases">
        <title>The hologenome of the rock-dwelling lichen Lasallia pustulata.</title>
        <authorList>
            <person name="Greshake Tzovaras B."/>
            <person name="Segers F."/>
            <person name="Bicker A."/>
            <person name="Dal Grande F."/>
            <person name="Otte J."/>
            <person name="Hankeln T."/>
            <person name="Schmitt I."/>
            <person name="Ebersberger I."/>
        </authorList>
    </citation>
    <scope>NUCLEOTIDE SEQUENCE [LARGE SCALE GENOMIC DNA]</scope>
    <source>
        <strain evidence="2">A1-1</strain>
    </source>
</reference>
<dbReference type="GO" id="GO:0005576">
    <property type="term" value="C:extracellular region"/>
    <property type="evidence" value="ECO:0007669"/>
    <property type="project" value="InterPro"/>
</dbReference>
<dbReference type="Pfam" id="PF25312">
    <property type="entry name" value="Allergen_Asp_f_4"/>
    <property type="match status" value="1"/>
</dbReference>
<name>A0A5M8PKY5_9LECA</name>
<dbReference type="AlphaFoldDB" id="A0A5M8PKY5"/>
<evidence type="ECO:0000256" key="1">
    <source>
        <dbReference type="SAM" id="MobiDB-lite"/>
    </source>
</evidence>